<protein>
    <submittedName>
        <fullName evidence="1">Uncharacterized protein</fullName>
    </submittedName>
</protein>
<sequence>MEPQFNDDHATFQENLCEQEGNPTIQLQRRPAVTSIQNGENIKKTRNIIISEARQFLANLSLSNKRKRRALLSDALIRLGSYEEFIAPLLERKDNPLSLRKCIGGNSTKLSNE</sequence>
<gene>
    <name evidence="1" type="ORF">HERILL_LOCUS4154</name>
</gene>
<dbReference type="Proteomes" id="UP000594454">
    <property type="component" value="Chromosome 2"/>
</dbReference>
<keyword evidence="2" id="KW-1185">Reference proteome</keyword>
<accession>A0A7R8UHK2</accession>
<dbReference type="EMBL" id="LR899010">
    <property type="protein sequence ID" value="CAD7081028.1"/>
    <property type="molecule type" value="Genomic_DNA"/>
</dbReference>
<organism evidence="1 2">
    <name type="scientific">Hermetia illucens</name>
    <name type="common">Black soldier fly</name>
    <dbReference type="NCBI Taxonomy" id="343691"/>
    <lineage>
        <taxon>Eukaryota</taxon>
        <taxon>Metazoa</taxon>
        <taxon>Ecdysozoa</taxon>
        <taxon>Arthropoda</taxon>
        <taxon>Hexapoda</taxon>
        <taxon>Insecta</taxon>
        <taxon>Pterygota</taxon>
        <taxon>Neoptera</taxon>
        <taxon>Endopterygota</taxon>
        <taxon>Diptera</taxon>
        <taxon>Brachycera</taxon>
        <taxon>Stratiomyomorpha</taxon>
        <taxon>Stratiomyidae</taxon>
        <taxon>Hermetiinae</taxon>
        <taxon>Hermetia</taxon>
    </lineage>
</organism>
<evidence type="ECO:0000313" key="1">
    <source>
        <dbReference type="EMBL" id="CAD7081028.1"/>
    </source>
</evidence>
<dbReference type="InParanoid" id="A0A7R8UHK2"/>
<dbReference type="AlphaFoldDB" id="A0A7R8UHK2"/>
<reference evidence="1 2" key="1">
    <citation type="submission" date="2020-11" db="EMBL/GenBank/DDBJ databases">
        <authorList>
            <person name="Wallbank WR R."/>
            <person name="Pardo Diaz C."/>
            <person name="Kozak K."/>
            <person name="Martin S."/>
            <person name="Jiggins C."/>
            <person name="Moest M."/>
            <person name="Warren A I."/>
            <person name="Generalovic N T."/>
            <person name="Byers J.R.P. K."/>
            <person name="Montejo-Kovacevich G."/>
            <person name="Yen C E."/>
        </authorList>
    </citation>
    <scope>NUCLEOTIDE SEQUENCE [LARGE SCALE GENOMIC DNA]</scope>
</reference>
<proteinExistence type="predicted"/>
<name>A0A7R8UHK2_HERIL</name>
<evidence type="ECO:0000313" key="2">
    <source>
        <dbReference type="Proteomes" id="UP000594454"/>
    </source>
</evidence>